<evidence type="ECO:0000256" key="1">
    <source>
        <dbReference type="PROSITE-ProRule" id="PRU00339"/>
    </source>
</evidence>
<dbReference type="EMBL" id="AUWU02000007">
    <property type="protein sequence ID" value="KAH0571205.1"/>
    <property type="molecule type" value="Genomic_DNA"/>
</dbReference>
<sequence>MDPIQLAYMALRRYDYAAAIDIAEQLLKINHADQFALLIKTQAQTELSYFDETEFEENSLADFQEALGQNLNIPGTLPTSFRPSSRLNSGFVRPLTAAMGRPASKSASRLGSSRIATGALQSGRRTGHMTRMGTATVNNFQYSDKIPESYGGKPVFGRVFVNYLLRLQPLNDSDVTPNPAKALAFLQHYGEARGSDWFYCDRAARAYYLLGNYEEAERHLRAALRFLNREDSILKLSQALACRKQFANAKVILKEAELQFQTSPHVPLAAARLAEITQDGTQALNYYSQALQIDPGSLEALSGAAALISSGWQRQNSFLCEKDAIQLYKRLLLIRSNDASIWNNLGVCQLKDDLLGNAFISFLTALQKTGSFPSKIGFQSSVPTSTLPLQSDRIRRLRSEIFLNIGICFLKTSDFLAAQEAFECSLISDQTNSDSLTNLGVLAYKNGSQSRAIQLFTQAISVDQNEQAKKNRSVLMLEEGNVECVLEDAIEGSIEWKRVQEMVQ</sequence>
<accession>V6LQF6</accession>
<dbReference type="InterPro" id="IPR011990">
    <property type="entry name" value="TPR-like_helical_dom_sf"/>
</dbReference>
<dbReference type="Proteomes" id="UP000018208">
    <property type="component" value="Unassembled WGS sequence"/>
</dbReference>
<dbReference type="EMBL" id="KI546057">
    <property type="protein sequence ID" value="EST46902.1"/>
    <property type="molecule type" value="Genomic_DNA"/>
</dbReference>
<protein>
    <submittedName>
        <fullName evidence="2">Basal body protein</fullName>
    </submittedName>
    <submittedName>
        <fullName evidence="3">Tetratricopeptide repeat-containing protein</fullName>
    </submittedName>
</protein>
<dbReference type="InterPro" id="IPR019734">
    <property type="entry name" value="TPR_rpt"/>
</dbReference>
<dbReference type="SMART" id="SM00028">
    <property type="entry name" value="TPR"/>
    <property type="match status" value="5"/>
</dbReference>
<reference evidence="3" key="2">
    <citation type="submission" date="2020-12" db="EMBL/GenBank/DDBJ databases">
        <title>New Spironucleus salmonicida genome in near-complete chromosomes.</title>
        <authorList>
            <person name="Xu F."/>
            <person name="Kurt Z."/>
            <person name="Jimenez-Gonzalez A."/>
            <person name="Astvaldsson A."/>
            <person name="Andersson J.O."/>
            <person name="Svard S.G."/>
        </authorList>
    </citation>
    <scope>NUCLEOTIDE SEQUENCE</scope>
    <source>
        <strain evidence="3">ATCC 50377</strain>
    </source>
</reference>
<dbReference type="PANTHER" id="PTHR44177:SF1">
    <property type="entry name" value="TETRATRICOPEPTIDE REPEAT PROTEIN 8"/>
    <property type="match status" value="1"/>
</dbReference>
<feature type="repeat" description="TPR" evidence="1">
    <location>
        <begin position="433"/>
        <end position="466"/>
    </location>
</feature>
<keyword evidence="1" id="KW-0802">TPR repeat</keyword>
<evidence type="ECO:0000313" key="2">
    <source>
        <dbReference type="EMBL" id="EST46902.1"/>
    </source>
</evidence>
<evidence type="ECO:0000313" key="3">
    <source>
        <dbReference type="EMBL" id="KAH0571205.1"/>
    </source>
</evidence>
<reference evidence="2 3" key="1">
    <citation type="journal article" date="2014" name="PLoS Genet.">
        <title>The Genome of Spironucleus salmonicida Highlights a Fish Pathogen Adapted to Fluctuating Environments.</title>
        <authorList>
            <person name="Xu F."/>
            <person name="Jerlstrom-Hultqvist J."/>
            <person name="Einarsson E."/>
            <person name="Astvaldsson A."/>
            <person name="Svard S.G."/>
            <person name="Andersson J.O."/>
        </authorList>
    </citation>
    <scope>NUCLEOTIDE SEQUENCE</scope>
    <source>
        <strain evidence="3">ATCC 50377</strain>
    </source>
</reference>
<gene>
    <name evidence="2" type="ORF">SS50377_13055</name>
    <name evidence="3" type="ORF">SS50377_27505</name>
</gene>
<dbReference type="Pfam" id="PF13374">
    <property type="entry name" value="TPR_10"/>
    <property type="match status" value="1"/>
</dbReference>
<dbReference type="SUPFAM" id="SSF48452">
    <property type="entry name" value="TPR-like"/>
    <property type="match status" value="2"/>
</dbReference>
<dbReference type="Gene3D" id="1.25.40.10">
    <property type="entry name" value="Tetratricopeptide repeat domain"/>
    <property type="match status" value="1"/>
</dbReference>
<dbReference type="GO" id="GO:1905515">
    <property type="term" value="P:non-motile cilium assembly"/>
    <property type="evidence" value="ECO:0007669"/>
    <property type="project" value="InterPro"/>
</dbReference>
<dbReference type="AlphaFoldDB" id="V6LQF6"/>
<dbReference type="GO" id="GO:0036064">
    <property type="term" value="C:ciliary basal body"/>
    <property type="evidence" value="ECO:0007669"/>
    <property type="project" value="TreeGrafter"/>
</dbReference>
<dbReference type="PANTHER" id="PTHR44177">
    <property type="entry name" value="TETRATRICOPEPTIDE REPEAT PROTEIN 8"/>
    <property type="match status" value="1"/>
</dbReference>
<dbReference type="GO" id="GO:0097730">
    <property type="term" value="C:non-motile cilium"/>
    <property type="evidence" value="ECO:0007669"/>
    <property type="project" value="TreeGrafter"/>
</dbReference>
<evidence type="ECO:0000313" key="4">
    <source>
        <dbReference type="Proteomes" id="UP000018208"/>
    </source>
</evidence>
<dbReference type="PROSITE" id="PS50005">
    <property type="entry name" value="TPR"/>
    <property type="match status" value="1"/>
</dbReference>
<dbReference type="InterPro" id="IPR028796">
    <property type="entry name" value="BBS8"/>
</dbReference>
<dbReference type="VEuPathDB" id="GiardiaDB:SS50377_27505"/>
<proteinExistence type="predicted"/>
<name>V6LQF6_9EUKA</name>
<dbReference type="OrthoDB" id="421121at2759"/>
<organism evidence="2">
    <name type="scientific">Spironucleus salmonicida</name>
    <dbReference type="NCBI Taxonomy" id="348837"/>
    <lineage>
        <taxon>Eukaryota</taxon>
        <taxon>Metamonada</taxon>
        <taxon>Diplomonadida</taxon>
        <taxon>Hexamitidae</taxon>
        <taxon>Hexamitinae</taxon>
        <taxon>Spironucleus</taxon>
    </lineage>
</organism>
<dbReference type="GO" id="GO:0034464">
    <property type="term" value="C:BBSome"/>
    <property type="evidence" value="ECO:0007669"/>
    <property type="project" value="InterPro"/>
</dbReference>
<keyword evidence="4" id="KW-1185">Reference proteome</keyword>